<keyword evidence="9" id="KW-1185">Reference proteome</keyword>
<accession>A0A6L6HN60</accession>
<keyword evidence="1" id="KW-0732">Signal</keyword>
<dbReference type="AlphaFoldDB" id="A0A6L6HN60"/>
<feature type="domain" description="Polysaccharide export protein N-terminal" evidence="5">
    <location>
        <begin position="91"/>
        <end position="166"/>
    </location>
</feature>
<dbReference type="InterPro" id="IPR019554">
    <property type="entry name" value="Soluble_ligand-bd"/>
</dbReference>
<dbReference type="PANTHER" id="PTHR33619:SF3">
    <property type="entry name" value="POLYSACCHARIDE EXPORT PROTEIN GFCE-RELATED"/>
    <property type="match status" value="1"/>
</dbReference>
<dbReference type="GO" id="GO:0015159">
    <property type="term" value="F:polysaccharide transmembrane transporter activity"/>
    <property type="evidence" value="ECO:0007669"/>
    <property type="project" value="InterPro"/>
</dbReference>
<keyword evidence="4" id="KW-0472">Membrane</keyword>
<dbReference type="InterPro" id="IPR049712">
    <property type="entry name" value="Poly_export"/>
</dbReference>
<feature type="domain" description="Soluble ligand binding" evidence="6">
    <location>
        <begin position="174"/>
        <end position="204"/>
    </location>
</feature>
<evidence type="ECO:0000256" key="4">
    <source>
        <dbReference type="SAM" id="Phobius"/>
    </source>
</evidence>
<dbReference type="PANTHER" id="PTHR33619">
    <property type="entry name" value="POLYSACCHARIDE EXPORT PROTEIN GFCE-RELATED"/>
    <property type="match status" value="1"/>
</dbReference>
<keyword evidence="4" id="KW-0812">Transmembrane</keyword>
<feature type="compositionally biased region" description="Low complexity" evidence="3">
    <location>
        <begin position="462"/>
        <end position="471"/>
    </location>
</feature>
<dbReference type="Gene3D" id="3.10.560.10">
    <property type="entry name" value="Outer membrane lipoprotein wza domain like"/>
    <property type="match status" value="1"/>
</dbReference>
<comment type="caution">
    <text evidence="8">The sequence shown here is derived from an EMBL/GenBank/DDBJ whole genome shotgun (WGS) entry which is preliminary data.</text>
</comment>
<feature type="coiled-coil region" evidence="2">
    <location>
        <begin position="341"/>
        <end position="397"/>
    </location>
</feature>
<evidence type="ECO:0000313" key="9">
    <source>
        <dbReference type="Proteomes" id="UP000481417"/>
    </source>
</evidence>
<evidence type="ECO:0000256" key="3">
    <source>
        <dbReference type="SAM" id="MobiDB-lite"/>
    </source>
</evidence>
<dbReference type="Pfam" id="PF02563">
    <property type="entry name" value="Poly_export"/>
    <property type="match status" value="1"/>
</dbReference>
<dbReference type="InterPro" id="IPR003715">
    <property type="entry name" value="Poly_export_N"/>
</dbReference>
<dbReference type="EMBL" id="WMBT01000002">
    <property type="protein sequence ID" value="MTD99831.1"/>
    <property type="molecule type" value="Genomic_DNA"/>
</dbReference>
<name>A0A6L6HN60_9RHOB</name>
<evidence type="ECO:0000259" key="6">
    <source>
        <dbReference type="Pfam" id="PF10531"/>
    </source>
</evidence>
<evidence type="ECO:0000313" key="8">
    <source>
        <dbReference type="EMBL" id="MTD99831.1"/>
    </source>
</evidence>
<evidence type="ECO:0000256" key="1">
    <source>
        <dbReference type="ARBA" id="ARBA00022729"/>
    </source>
</evidence>
<gene>
    <name evidence="8" type="ORF">GIY56_06000</name>
</gene>
<feature type="region of interest" description="Disordered" evidence="3">
    <location>
        <begin position="462"/>
        <end position="484"/>
    </location>
</feature>
<organism evidence="8 9">
    <name type="scientific">Paracoccus lichenicola</name>
    <dbReference type="NCBI Taxonomy" id="2665644"/>
    <lineage>
        <taxon>Bacteria</taxon>
        <taxon>Pseudomonadati</taxon>
        <taxon>Pseudomonadota</taxon>
        <taxon>Alphaproteobacteria</taxon>
        <taxon>Rhodobacterales</taxon>
        <taxon>Paracoccaceae</taxon>
        <taxon>Paracoccus</taxon>
    </lineage>
</organism>
<feature type="transmembrane region" description="Helical" evidence="4">
    <location>
        <begin position="74"/>
        <end position="94"/>
    </location>
</feature>
<keyword evidence="4" id="KW-1133">Transmembrane helix</keyword>
<dbReference type="Proteomes" id="UP000481417">
    <property type="component" value="Unassembled WGS sequence"/>
</dbReference>
<dbReference type="Pfam" id="PF25994">
    <property type="entry name" value="HH_AprE"/>
    <property type="match status" value="1"/>
</dbReference>
<dbReference type="InterPro" id="IPR058781">
    <property type="entry name" value="HH_AprE-like"/>
</dbReference>
<sequence>MNGSAKAIAPGCRCPGRSMPSRRRRARHGASWTPGRTAFAPWRSPGSVSGGRNLHPRQSRRPDMGFSVEAMKRTLGFLGMLFAGLLFLAAPASAEHRIASGETLEIFTFRVPELTQQVVVDIDGQIAFPPLGQIPAAGKTVGEVASLIQERLAGMDIMLDAQVTVGLVAVRPVVVGGDVAQPGAIPHEGGMTVRRAIALAGGLGTLRPEMGTAIEIRAERDATAAELLGRRATLARARAELAGQADLTPSDLPGLAEGERDAVLALANSLLDAARAESDAQKAYLDRDLQIVRNRIERLVQQGQHQKALVDQQTAEVARYTDMQSRGLTPQTRVSEEYRTLNELRSNLSETEAYIADVTRERESVLHEINRHDARRNAALEGEIQTVLAEIGALEARLKGATARLAQLGLAGNDAVTVTVYRVTDGQEVPIIATQGTALQPGDLVEVELPDSFLGVASSGSTVVSQSSGRSEQLQGRILQRATP</sequence>
<feature type="region of interest" description="Disordered" evidence="3">
    <location>
        <begin position="1"/>
        <end position="61"/>
    </location>
</feature>
<evidence type="ECO:0000259" key="5">
    <source>
        <dbReference type="Pfam" id="PF02563"/>
    </source>
</evidence>
<keyword evidence="2" id="KW-0175">Coiled coil</keyword>
<feature type="domain" description="AprE-like long alpha-helical hairpin" evidence="7">
    <location>
        <begin position="217"/>
        <end position="403"/>
    </location>
</feature>
<dbReference type="Pfam" id="PF10531">
    <property type="entry name" value="SLBB"/>
    <property type="match status" value="1"/>
</dbReference>
<evidence type="ECO:0008006" key="10">
    <source>
        <dbReference type="Google" id="ProtNLM"/>
    </source>
</evidence>
<reference evidence="8 9" key="1">
    <citation type="submission" date="2019-11" db="EMBL/GenBank/DDBJ databases">
        <authorList>
            <person name="Lang L."/>
        </authorList>
    </citation>
    <scope>NUCLEOTIDE SEQUENCE [LARGE SCALE GENOMIC DNA]</scope>
    <source>
        <strain evidence="8 9">YIM 132242</strain>
    </source>
</reference>
<protein>
    <recommendedName>
        <fullName evidence="10">Soluble ligand binding domain-containing protein</fullName>
    </recommendedName>
</protein>
<proteinExistence type="predicted"/>
<evidence type="ECO:0000256" key="2">
    <source>
        <dbReference type="SAM" id="Coils"/>
    </source>
</evidence>
<evidence type="ECO:0000259" key="7">
    <source>
        <dbReference type="Pfam" id="PF25994"/>
    </source>
</evidence>
<dbReference type="Gene3D" id="3.30.1950.10">
    <property type="entry name" value="wza like domain"/>
    <property type="match status" value="1"/>
</dbReference>